<organism evidence="3 4">
    <name type="scientific">Citrobacter youngae</name>
    <dbReference type="NCBI Taxonomy" id="133448"/>
    <lineage>
        <taxon>Bacteria</taxon>
        <taxon>Pseudomonadati</taxon>
        <taxon>Pseudomonadota</taxon>
        <taxon>Gammaproteobacteria</taxon>
        <taxon>Enterobacterales</taxon>
        <taxon>Enterobacteriaceae</taxon>
        <taxon>Citrobacter</taxon>
        <taxon>Citrobacter freundii complex</taxon>
    </lineage>
</organism>
<dbReference type="EMBL" id="CAHPRB010000004">
    <property type="protein sequence ID" value="CAB5550129.1"/>
    <property type="molecule type" value="Genomic_DNA"/>
</dbReference>
<dbReference type="Proteomes" id="UP000255286">
    <property type="component" value="Unassembled WGS sequence"/>
</dbReference>
<reference evidence="3 4" key="1">
    <citation type="submission" date="2018-06" db="EMBL/GenBank/DDBJ databases">
        <authorList>
            <consortium name="Pathogen Informatics"/>
            <person name="Doyle S."/>
        </authorList>
    </citation>
    <scope>NUCLEOTIDE SEQUENCE [LARGE SCALE GENOMIC DNA]</scope>
    <source>
        <strain evidence="3 4">NCTC8782</strain>
    </source>
</reference>
<feature type="transmembrane region" description="Helical" evidence="1">
    <location>
        <begin position="37"/>
        <end position="65"/>
    </location>
</feature>
<accession>A0A9Q7ZR94</accession>
<evidence type="ECO:0000256" key="1">
    <source>
        <dbReference type="SAM" id="Phobius"/>
    </source>
</evidence>
<evidence type="ECO:0000313" key="4">
    <source>
        <dbReference type="Proteomes" id="UP000255286"/>
    </source>
</evidence>
<dbReference type="EMBL" id="UIGT01000001">
    <property type="protein sequence ID" value="SUX81119.1"/>
    <property type="molecule type" value="Genomic_DNA"/>
</dbReference>
<keyword evidence="1" id="KW-0472">Membrane</keyword>
<evidence type="ECO:0000313" key="3">
    <source>
        <dbReference type="EMBL" id="SUX81119.1"/>
    </source>
</evidence>
<keyword evidence="1" id="KW-0812">Transmembrane</keyword>
<protein>
    <submittedName>
        <fullName evidence="3">Uncharacterized protein</fullName>
    </submittedName>
</protein>
<sequence>MFLITICYALFALCLFATFYVLMTYEKPGKLHNWEIIVLIIISTFWLPELIILVFSFALLGPMLLGIRHLRRQSVSA</sequence>
<gene>
    <name evidence="2" type="ORF">GHA_01395</name>
    <name evidence="3" type="ORF">NCTC8782_03738</name>
</gene>
<evidence type="ECO:0000313" key="2">
    <source>
        <dbReference type="EMBL" id="CAB5550129.1"/>
    </source>
</evidence>
<keyword evidence="5" id="KW-1185">Reference proteome</keyword>
<comment type="caution">
    <text evidence="3">The sequence shown here is derived from an EMBL/GenBank/DDBJ whole genome shotgun (WGS) entry which is preliminary data.</text>
</comment>
<keyword evidence="1" id="KW-1133">Transmembrane helix</keyword>
<name>A0A9Q7ZR94_9ENTR</name>
<dbReference type="AlphaFoldDB" id="A0A9Q7ZR94"/>
<proteinExistence type="predicted"/>
<feature type="transmembrane region" description="Helical" evidence="1">
    <location>
        <begin position="7"/>
        <end position="25"/>
    </location>
</feature>
<dbReference type="RefSeq" id="WP_048211527.1">
    <property type="nucleotide sequence ID" value="NZ_JADWNJ010000002.1"/>
</dbReference>
<dbReference type="Proteomes" id="UP000835792">
    <property type="component" value="Unassembled WGS sequence"/>
</dbReference>
<reference evidence="2" key="2">
    <citation type="submission" date="2020-05" db="EMBL/GenBank/DDBJ databases">
        <authorList>
            <person name="Delgado-Blas J."/>
        </authorList>
    </citation>
    <scope>NUCLEOTIDE SEQUENCE</scope>
    <source>
        <strain evidence="2">BB1468</strain>
    </source>
</reference>
<evidence type="ECO:0000313" key="5">
    <source>
        <dbReference type="Proteomes" id="UP000835792"/>
    </source>
</evidence>